<organism evidence="1 2">
    <name type="scientific">Candidatus Desulfatibia vada</name>
    <dbReference type="NCBI Taxonomy" id="2841696"/>
    <lineage>
        <taxon>Bacteria</taxon>
        <taxon>Pseudomonadati</taxon>
        <taxon>Thermodesulfobacteriota</taxon>
        <taxon>Desulfobacteria</taxon>
        <taxon>Desulfobacterales</taxon>
        <taxon>Desulfobacterales incertae sedis</taxon>
        <taxon>Candidatus Desulfatibia</taxon>
    </lineage>
</organism>
<evidence type="ECO:0008006" key="3">
    <source>
        <dbReference type="Google" id="ProtNLM"/>
    </source>
</evidence>
<reference evidence="1 2" key="1">
    <citation type="submission" date="2020-08" db="EMBL/GenBank/DDBJ databases">
        <title>Bridging the membrane lipid divide: bacteria of the FCB group superphylum have the potential to synthesize archaeal ether lipids.</title>
        <authorList>
            <person name="Villanueva L."/>
            <person name="Von Meijenfeldt F.A.B."/>
            <person name="Westbye A.B."/>
            <person name="Yadav S."/>
            <person name="Hopmans E.C."/>
            <person name="Dutilh B.E."/>
            <person name="Sinninghe Damste J.S."/>
        </authorList>
    </citation>
    <scope>NUCLEOTIDE SEQUENCE [LARGE SCALE GENOMIC DNA]</scope>
    <source>
        <strain evidence="1">NIOZ-UU17</strain>
    </source>
</reference>
<comment type="caution">
    <text evidence="1">The sequence shown here is derived from an EMBL/GenBank/DDBJ whole genome shotgun (WGS) entry which is preliminary data.</text>
</comment>
<protein>
    <recommendedName>
        <fullName evidence="3">DUF1573 domain-containing protein</fullName>
    </recommendedName>
</protein>
<proteinExistence type="predicted"/>
<dbReference type="Proteomes" id="UP000605201">
    <property type="component" value="Unassembled WGS sequence"/>
</dbReference>
<evidence type="ECO:0000313" key="2">
    <source>
        <dbReference type="Proteomes" id="UP000605201"/>
    </source>
</evidence>
<accession>A0A8J6TSX1</accession>
<sequence length="160" mass="18073">MPPGGEGKIQIKVTTNGRGGQRLKKNITVITNDPKNRRVILTVSGQVEKFVSISPQRVRLMGYVGQPLKTIVKIIPEKKYPFKIIDTKASDQKNIRYTLEETQDLQGTGYILSVENVRKERGNYYASISLTTDSKIKPLIQISIYGNILEPKQNEKNRSL</sequence>
<dbReference type="EMBL" id="JACNIG010000240">
    <property type="protein sequence ID" value="MBC8432650.1"/>
    <property type="molecule type" value="Genomic_DNA"/>
</dbReference>
<evidence type="ECO:0000313" key="1">
    <source>
        <dbReference type="EMBL" id="MBC8432650.1"/>
    </source>
</evidence>
<name>A0A8J6TSX1_9BACT</name>
<dbReference type="AlphaFoldDB" id="A0A8J6TSX1"/>
<gene>
    <name evidence="1" type="ORF">H8D96_12125</name>
</gene>